<keyword evidence="2" id="KW-1185">Reference proteome</keyword>
<dbReference type="EMBL" id="LAVA02000015">
    <property type="protein sequence ID" value="OIJ68654.1"/>
    <property type="molecule type" value="Genomic_DNA"/>
</dbReference>
<accession>A0A1J4P5A6</accession>
<protein>
    <submittedName>
        <fullName evidence="1">Uncharacterized protein</fullName>
    </submittedName>
</protein>
<evidence type="ECO:0000313" key="1">
    <source>
        <dbReference type="EMBL" id="OIJ68654.1"/>
    </source>
</evidence>
<name>A0A1J4P5A6_9ACTN</name>
<dbReference type="Proteomes" id="UP000034196">
    <property type="component" value="Unassembled WGS sequence"/>
</dbReference>
<sequence>MPVLPWREVGEFVVTDEERPRTLLRRQAVLGVRALRVPYGPEQQRVMAPCAFFAPSDPSLSDPSSSAAGSSDGPCLFEDPDGRIPLCSVDPARKADGERHHTVRDGAGTALGTLRRLPPGRHALRPTWRIEQPGRELVVSGAEWAKNGPKDMAAAGVAAVFKTAFQMIGDLGAEGGDQPGPRPLDWRSGRELVLTSERDLRFLIRAPWLDRRLVFAYALLRGR</sequence>
<proteinExistence type="predicted"/>
<gene>
    <name evidence="1" type="ORF">WN71_007395</name>
</gene>
<evidence type="ECO:0000313" key="2">
    <source>
        <dbReference type="Proteomes" id="UP000034196"/>
    </source>
</evidence>
<comment type="caution">
    <text evidence="1">The sequence shown here is derived from an EMBL/GenBank/DDBJ whole genome shotgun (WGS) entry which is preliminary data.</text>
</comment>
<organism evidence="1 2">
    <name type="scientific">Streptomyces mangrovisoli</name>
    <dbReference type="NCBI Taxonomy" id="1428628"/>
    <lineage>
        <taxon>Bacteria</taxon>
        <taxon>Bacillati</taxon>
        <taxon>Actinomycetota</taxon>
        <taxon>Actinomycetes</taxon>
        <taxon>Kitasatosporales</taxon>
        <taxon>Streptomycetaceae</taxon>
        <taxon>Streptomyces</taxon>
    </lineage>
</organism>
<dbReference type="AlphaFoldDB" id="A0A1J4P5A6"/>
<reference evidence="1" key="1">
    <citation type="submission" date="2016-10" db="EMBL/GenBank/DDBJ databases">
        <title>Genome sequence of Streptomyces mangrovisoli MUSC 149.</title>
        <authorList>
            <person name="Lee L.-H."/>
            <person name="Ser H.-L."/>
        </authorList>
    </citation>
    <scope>NUCLEOTIDE SEQUENCE [LARGE SCALE GENOMIC DNA]</scope>
    <source>
        <strain evidence="1">MUSC 149</strain>
    </source>
</reference>